<comment type="subcellular location">
    <subcellularLocation>
        <location evidence="7">Cytoplasm</location>
    </subcellularLocation>
</comment>
<evidence type="ECO:0000256" key="4">
    <source>
        <dbReference type="ARBA" id="ARBA00022840"/>
    </source>
</evidence>
<dbReference type="NCBIfam" id="NF003037">
    <property type="entry name" value="PRK03932.1"/>
    <property type="match status" value="1"/>
</dbReference>
<dbReference type="PROSITE" id="PS50862">
    <property type="entry name" value="AA_TRNA_LIGASE_II"/>
    <property type="match status" value="1"/>
</dbReference>
<keyword evidence="4 7" id="KW-0067">ATP-binding</keyword>
<accession>E0RZU7</accession>
<comment type="subunit">
    <text evidence="7">Homodimer.</text>
</comment>
<dbReference type="Pfam" id="PF01336">
    <property type="entry name" value="tRNA_anti-codon"/>
    <property type="match status" value="1"/>
</dbReference>
<dbReference type="GO" id="GO:0016740">
    <property type="term" value="F:transferase activity"/>
    <property type="evidence" value="ECO:0007669"/>
    <property type="project" value="UniProtKB-ARBA"/>
</dbReference>
<dbReference type="GO" id="GO:0005524">
    <property type="term" value="F:ATP binding"/>
    <property type="evidence" value="ECO:0007669"/>
    <property type="project" value="UniProtKB-UniRule"/>
</dbReference>
<dbReference type="GO" id="GO:0006421">
    <property type="term" value="P:asparaginyl-tRNA aminoacylation"/>
    <property type="evidence" value="ECO:0007669"/>
    <property type="project" value="UniProtKB-UniRule"/>
</dbReference>
<gene>
    <name evidence="7 9" type="primary">asnS</name>
    <name evidence="9" type="ordered locus">bpr_I2782</name>
</gene>
<evidence type="ECO:0000256" key="6">
    <source>
        <dbReference type="ARBA" id="ARBA00023146"/>
    </source>
</evidence>
<dbReference type="NCBIfam" id="TIGR00457">
    <property type="entry name" value="asnS"/>
    <property type="match status" value="1"/>
</dbReference>
<dbReference type="FunFam" id="3.30.930.10:FF:000016">
    <property type="entry name" value="Asparagine--tRNA ligase"/>
    <property type="match status" value="1"/>
</dbReference>
<evidence type="ECO:0000256" key="7">
    <source>
        <dbReference type="HAMAP-Rule" id="MF_00534"/>
    </source>
</evidence>
<dbReference type="STRING" id="515622.bpr_I2782"/>
<dbReference type="eggNOG" id="COG0017">
    <property type="taxonomic scope" value="Bacteria"/>
</dbReference>
<dbReference type="GO" id="GO:0005737">
    <property type="term" value="C:cytoplasm"/>
    <property type="evidence" value="ECO:0007669"/>
    <property type="project" value="UniProtKB-SubCell"/>
</dbReference>
<dbReference type="Gene3D" id="2.40.50.140">
    <property type="entry name" value="Nucleic acid-binding proteins"/>
    <property type="match status" value="1"/>
</dbReference>
<dbReference type="GO" id="GO:0003676">
    <property type="term" value="F:nucleic acid binding"/>
    <property type="evidence" value="ECO:0007669"/>
    <property type="project" value="InterPro"/>
</dbReference>
<evidence type="ECO:0000313" key="10">
    <source>
        <dbReference type="Proteomes" id="UP000001299"/>
    </source>
</evidence>
<dbReference type="PANTHER" id="PTHR22594">
    <property type="entry name" value="ASPARTYL/LYSYL-TRNA SYNTHETASE"/>
    <property type="match status" value="1"/>
</dbReference>
<keyword evidence="5 7" id="KW-0648">Protein biosynthesis</keyword>
<keyword evidence="10" id="KW-1185">Reference proteome</keyword>
<comment type="similarity">
    <text evidence="1 7">Belongs to the class-II aminoacyl-tRNA synthetase family.</text>
</comment>
<dbReference type="SUPFAM" id="SSF55681">
    <property type="entry name" value="Class II aaRS and biotin synthetases"/>
    <property type="match status" value="1"/>
</dbReference>
<evidence type="ECO:0000256" key="1">
    <source>
        <dbReference type="ARBA" id="ARBA00008226"/>
    </source>
</evidence>
<dbReference type="InterPro" id="IPR002312">
    <property type="entry name" value="Asp/Asn-tRNA-synth_IIb"/>
</dbReference>
<dbReference type="GO" id="GO:0140096">
    <property type="term" value="F:catalytic activity, acting on a protein"/>
    <property type="evidence" value="ECO:0007669"/>
    <property type="project" value="UniProtKB-ARBA"/>
</dbReference>
<dbReference type="Pfam" id="PF00152">
    <property type="entry name" value="tRNA-synt_2"/>
    <property type="match status" value="1"/>
</dbReference>
<dbReference type="Gene3D" id="3.30.930.10">
    <property type="entry name" value="Bira Bifunctional Protein, Domain 2"/>
    <property type="match status" value="1"/>
</dbReference>
<keyword evidence="2 7" id="KW-0436">Ligase</keyword>
<feature type="domain" description="Aminoacyl-transfer RNA synthetases class-II family profile" evidence="8">
    <location>
        <begin position="134"/>
        <end position="451"/>
    </location>
</feature>
<dbReference type="Proteomes" id="UP000001299">
    <property type="component" value="Chromosome 1"/>
</dbReference>
<dbReference type="PRINTS" id="PR01042">
    <property type="entry name" value="TRNASYNTHASP"/>
</dbReference>
<dbReference type="RefSeq" id="WP_013282166.1">
    <property type="nucleotide sequence ID" value="NC_014387.1"/>
</dbReference>
<dbReference type="EMBL" id="CP001810">
    <property type="protein sequence ID" value="ADL35513.1"/>
    <property type="molecule type" value="Genomic_DNA"/>
</dbReference>
<dbReference type="HOGENOM" id="CLU_004553_2_0_9"/>
<dbReference type="CDD" id="cd00776">
    <property type="entry name" value="AsxRS_core"/>
    <property type="match status" value="1"/>
</dbReference>
<keyword evidence="3 7" id="KW-0547">Nucleotide-binding</keyword>
<dbReference type="InterPro" id="IPR004522">
    <property type="entry name" value="Asn-tRNA-ligase"/>
</dbReference>
<organism evidence="9 10">
    <name type="scientific">Butyrivibrio proteoclasticus (strain ATCC 51982 / DSM 14932 / B316)</name>
    <name type="common">Clostridium proteoclasticum</name>
    <dbReference type="NCBI Taxonomy" id="515622"/>
    <lineage>
        <taxon>Bacteria</taxon>
        <taxon>Bacillati</taxon>
        <taxon>Bacillota</taxon>
        <taxon>Clostridia</taxon>
        <taxon>Lachnospirales</taxon>
        <taxon>Lachnospiraceae</taxon>
        <taxon>Butyrivibrio</taxon>
    </lineage>
</organism>
<keyword evidence="7" id="KW-0963">Cytoplasm</keyword>
<protein>
    <recommendedName>
        <fullName evidence="7">Asparagine--tRNA ligase</fullName>
        <ecNumber evidence="7">6.1.1.22</ecNumber>
    </recommendedName>
    <alternativeName>
        <fullName evidence="7">Asparaginyl-tRNA synthetase</fullName>
        <shortName evidence="7">AsnRS</shortName>
    </alternativeName>
</protein>
<dbReference type="InterPro" id="IPR006195">
    <property type="entry name" value="aa-tRNA-synth_II"/>
</dbReference>
<dbReference type="InterPro" id="IPR045864">
    <property type="entry name" value="aa-tRNA-synth_II/BPL/LPL"/>
</dbReference>
<dbReference type="AlphaFoldDB" id="E0RZU7"/>
<dbReference type="CDD" id="cd04318">
    <property type="entry name" value="EcAsnRS_like_N"/>
    <property type="match status" value="1"/>
</dbReference>
<dbReference type="InterPro" id="IPR004364">
    <property type="entry name" value="Aa-tRNA-synt_II"/>
</dbReference>
<dbReference type="KEGG" id="bpb:bpr_I2782"/>
<dbReference type="InterPro" id="IPR012340">
    <property type="entry name" value="NA-bd_OB-fold"/>
</dbReference>
<dbReference type="InterPro" id="IPR004365">
    <property type="entry name" value="NA-bd_OB_tRNA"/>
</dbReference>
<keyword evidence="6 7" id="KW-0030">Aminoacyl-tRNA synthetase</keyword>
<dbReference type="HAMAP" id="MF_00534">
    <property type="entry name" value="Asn_tRNA_synth"/>
    <property type="match status" value="1"/>
</dbReference>
<dbReference type="SUPFAM" id="SSF50249">
    <property type="entry name" value="Nucleic acid-binding proteins"/>
    <property type="match status" value="1"/>
</dbReference>
<reference evidence="9 10" key="1">
    <citation type="journal article" date="2010" name="PLoS ONE">
        <title>The glycobiome of the rumen bacterium Butyrivibrio proteoclasticus B316(T) highlights adaptation to a polysaccharide-rich environment.</title>
        <authorList>
            <person name="Kelly W.J."/>
            <person name="Leahy S.C."/>
            <person name="Altermann E."/>
            <person name="Yeoman C.J."/>
            <person name="Dunne J.C."/>
            <person name="Kong Z."/>
            <person name="Pacheco D.M."/>
            <person name="Li D."/>
            <person name="Noel S.J."/>
            <person name="Moon C.D."/>
            <person name="Cookson A.L."/>
            <person name="Attwood G.T."/>
        </authorList>
    </citation>
    <scope>NUCLEOTIDE SEQUENCE [LARGE SCALE GENOMIC DNA]</scope>
    <source>
        <strain evidence="10">ATCC 51982 / DSM 14932 / B316</strain>
    </source>
</reference>
<dbReference type="PANTHER" id="PTHR22594:SF34">
    <property type="entry name" value="ASPARAGINE--TRNA LIGASE, MITOCHONDRIAL-RELATED"/>
    <property type="match status" value="1"/>
</dbReference>
<evidence type="ECO:0000313" key="9">
    <source>
        <dbReference type="EMBL" id="ADL35513.1"/>
    </source>
</evidence>
<name>E0RZU7_BUTPB</name>
<evidence type="ECO:0000256" key="5">
    <source>
        <dbReference type="ARBA" id="ARBA00022917"/>
    </source>
</evidence>
<evidence type="ECO:0000256" key="2">
    <source>
        <dbReference type="ARBA" id="ARBA00022598"/>
    </source>
</evidence>
<comment type="catalytic activity">
    <reaction evidence="7">
        <text>tRNA(Asn) + L-asparagine + ATP = L-asparaginyl-tRNA(Asn) + AMP + diphosphate + H(+)</text>
        <dbReference type="Rhea" id="RHEA:11180"/>
        <dbReference type="Rhea" id="RHEA-COMP:9659"/>
        <dbReference type="Rhea" id="RHEA-COMP:9674"/>
        <dbReference type="ChEBI" id="CHEBI:15378"/>
        <dbReference type="ChEBI" id="CHEBI:30616"/>
        <dbReference type="ChEBI" id="CHEBI:33019"/>
        <dbReference type="ChEBI" id="CHEBI:58048"/>
        <dbReference type="ChEBI" id="CHEBI:78442"/>
        <dbReference type="ChEBI" id="CHEBI:78515"/>
        <dbReference type="ChEBI" id="CHEBI:456215"/>
        <dbReference type="EC" id="6.1.1.22"/>
    </reaction>
</comment>
<evidence type="ECO:0000256" key="3">
    <source>
        <dbReference type="ARBA" id="ARBA00022741"/>
    </source>
</evidence>
<sequence>MRTKIKELFRNTSEYASKEVTICAWVRTNRAQAQFGFLNVNDGSFFENLQVVYDQELNNFDDISKIRVGASVKVTGTLVLTPDNKQPFEVKATAVELLGDCPENYPIQPKRHTREYLRTVAHLRPRTNLFSAVFRIRSVAAMAVHTYFQDRGYLYVHTPLITGADCEGSDQMFKITTFNMNDLPKTEDGKVDFSKDLFGKQSFITGSGQLQGETFAMAFGDIYTFGPTFRTENSNTQTHANEFWMIEPEMAFCDLQGLMDVEEEMLKFVVKYVCDKCPEEIDFCDKFVSKGLKDKLNDIVNAKFTRISHHDVIDILKKADVKWEFEPDYGEDIAKEHEKYIVEYFNGPVFVTDWPKDIKAYYMKVNPDNKTVAAVDLLVPQAGELMGGSQREENLDKLIERMDEMGVDKEGIDWYLDTRRYGGCIHSGFGMGFERLIMYLTGVENIRDVIPYPRTPKNCEF</sequence>
<proteinExistence type="inferred from homology"/>
<dbReference type="GO" id="GO:0004816">
    <property type="term" value="F:asparagine-tRNA ligase activity"/>
    <property type="evidence" value="ECO:0007669"/>
    <property type="project" value="UniProtKB-UniRule"/>
</dbReference>
<evidence type="ECO:0000259" key="8">
    <source>
        <dbReference type="PROSITE" id="PS50862"/>
    </source>
</evidence>
<dbReference type="EC" id="6.1.1.22" evidence="7"/>